<dbReference type="InterPro" id="IPR011989">
    <property type="entry name" value="ARM-like"/>
</dbReference>
<feature type="domain" description="ATPase V1 complex subunit H C-terminal" evidence="7">
    <location>
        <begin position="323"/>
        <end position="440"/>
    </location>
</feature>
<protein>
    <recommendedName>
        <fullName evidence="5">V-type proton ATPase subunit H</fullName>
    </recommendedName>
</protein>
<dbReference type="InterPro" id="IPR011987">
    <property type="entry name" value="ATPase_V1-cplx_hsu_C"/>
</dbReference>
<comment type="caution">
    <text evidence="8">The sequence shown here is derived from an EMBL/GenBank/DDBJ whole genome shotgun (WGS) entry which is preliminary data.</text>
</comment>
<dbReference type="GO" id="GO:0046961">
    <property type="term" value="F:proton-transporting ATPase activity, rotational mechanism"/>
    <property type="evidence" value="ECO:0007669"/>
    <property type="project" value="UniProtKB-UniRule"/>
</dbReference>
<name>A0AAN7TPT1_9MYCE</name>
<dbReference type="Gene3D" id="1.25.10.10">
    <property type="entry name" value="Leucine-rich Repeat Variant"/>
    <property type="match status" value="1"/>
</dbReference>
<keyword evidence="2 5" id="KW-0813">Transport</keyword>
<evidence type="ECO:0000256" key="5">
    <source>
        <dbReference type="PIRNR" id="PIRNR032184"/>
    </source>
</evidence>
<dbReference type="PANTHER" id="PTHR10698:SF0">
    <property type="entry name" value="V-TYPE PROTON ATPASE SUBUNIT H"/>
    <property type="match status" value="1"/>
</dbReference>
<proteinExistence type="inferred from homology"/>
<feature type="repeat" description="ARM" evidence="6">
    <location>
        <begin position="246"/>
        <end position="289"/>
    </location>
</feature>
<dbReference type="SUPFAM" id="SSF48371">
    <property type="entry name" value="ARM repeat"/>
    <property type="match status" value="1"/>
</dbReference>
<keyword evidence="3 5" id="KW-0375">Hydrogen ion transport</keyword>
<keyword evidence="9" id="KW-1185">Reference proteome</keyword>
<organism evidence="8 9">
    <name type="scientific">Dictyostelium firmibasis</name>
    <dbReference type="NCBI Taxonomy" id="79012"/>
    <lineage>
        <taxon>Eukaryota</taxon>
        <taxon>Amoebozoa</taxon>
        <taxon>Evosea</taxon>
        <taxon>Eumycetozoa</taxon>
        <taxon>Dictyostelia</taxon>
        <taxon>Dictyosteliales</taxon>
        <taxon>Dictyosteliaceae</taxon>
        <taxon>Dictyostelium</taxon>
    </lineage>
</organism>
<keyword evidence="4 5" id="KW-0406">Ion transport</keyword>
<dbReference type="Pfam" id="PF11698">
    <property type="entry name" value="V-ATPase_H_C"/>
    <property type="match status" value="1"/>
</dbReference>
<dbReference type="EMBL" id="JAVFKY010000004">
    <property type="protein sequence ID" value="KAK5576999.1"/>
    <property type="molecule type" value="Genomic_DNA"/>
</dbReference>
<evidence type="ECO:0000256" key="2">
    <source>
        <dbReference type="ARBA" id="ARBA00022448"/>
    </source>
</evidence>
<evidence type="ECO:0000256" key="1">
    <source>
        <dbReference type="ARBA" id="ARBA00008613"/>
    </source>
</evidence>
<dbReference type="PROSITE" id="PS50176">
    <property type="entry name" value="ARM_REPEAT"/>
    <property type="match status" value="1"/>
</dbReference>
<dbReference type="InterPro" id="IPR000225">
    <property type="entry name" value="Armadillo"/>
</dbReference>
<comment type="subunit">
    <text evidence="5">V-ATPase is a heteromultimeric enzyme made up of two complexes: the ATP-hydrolytic V1 complex and the proton translocation V0 complex.</text>
</comment>
<dbReference type="GO" id="GO:0000221">
    <property type="term" value="C:vacuolar proton-transporting V-type ATPase, V1 domain"/>
    <property type="evidence" value="ECO:0007669"/>
    <property type="project" value="UniProtKB-UniRule"/>
</dbReference>
<dbReference type="InterPro" id="IPR016024">
    <property type="entry name" value="ARM-type_fold"/>
</dbReference>
<dbReference type="InterPro" id="IPR038497">
    <property type="entry name" value="ATPase_V1-cplx_hsu_C_sf"/>
</dbReference>
<evidence type="ECO:0000313" key="9">
    <source>
        <dbReference type="Proteomes" id="UP001344447"/>
    </source>
</evidence>
<sequence>MNFRELDTSNGVKAAESSFRTKVVLAREIPWNGFASSNSITSEQYNLISKYDKHTNAEKKEKFAANSQSYVNFFVNFINSTSNIEIIQYLLTLINEIIEIDPRAAGAFSKVTKDDDNSYPYSVFFKLLNREDAYTNLHASIALAQIMCAGKPTQNDVESFFNWILKLLRKNNSSEVEVGLIALQSLLLKDDFRIFFNNLEGSALLLNILQAQSSSSVNIQLLYETIYAIWLLTYNKDIAAAYSGTGLVANLVQLVKTVAKEKIVRLSLSTLRNLLNNGNSNEEMIDNGFVRMLNILNIKKWGDDDIPADIEVLINGLAKDIDNMSSFNKYKTEIISGELEWTPVHKSERFWKENISKFEENNYQVIKHLHQILKTSQSTPLQLSIACHDLGEFVRHHNRGKAIIDYLQIKPDIMGMMTNPNEEVKKQALFALQKMMLNNWEYLNAK</sequence>
<gene>
    <name evidence="8" type="ORF">RB653_001936</name>
</gene>
<accession>A0AAN7TPT1</accession>
<dbReference type="Proteomes" id="UP001344447">
    <property type="component" value="Unassembled WGS sequence"/>
</dbReference>
<comment type="similarity">
    <text evidence="1 5">Belongs to the V-ATPase H subunit family.</text>
</comment>
<dbReference type="InterPro" id="IPR004908">
    <property type="entry name" value="ATPase_V1-cplx_hsu"/>
</dbReference>
<dbReference type="PIRSF" id="PIRSF032184">
    <property type="entry name" value="ATPase_V1_H"/>
    <property type="match status" value="1"/>
</dbReference>
<comment type="function">
    <text evidence="5">Subunit of the V1 complex of vacuolar(H+)-ATPase (V-ATPase), a multisubunit enzyme composed of a peripheral complex (V1) that hydrolyzes ATP and a membrane integral complex (V0) that translocates protons. V-ATPase is responsible for acidifying and maintaining the pH of intracellular compartments.</text>
</comment>
<dbReference type="FunFam" id="1.25.10.10:FF:000067">
    <property type="entry name" value="V-type proton ATPase subunit H"/>
    <property type="match status" value="1"/>
</dbReference>
<evidence type="ECO:0000256" key="4">
    <source>
        <dbReference type="ARBA" id="ARBA00023065"/>
    </source>
</evidence>
<dbReference type="AlphaFoldDB" id="A0AAN7TPT1"/>
<evidence type="ECO:0000256" key="3">
    <source>
        <dbReference type="ARBA" id="ARBA00022781"/>
    </source>
</evidence>
<dbReference type="Pfam" id="PF03224">
    <property type="entry name" value="V-ATPase_H_N"/>
    <property type="match status" value="1"/>
</dbReference>
<evidence type="ECO:0000259" key="7">
    <source>
        <dbReference type="Pfam" id="PF11698"/>
    </source>
</evidence>
<dbReference type="Gene3D" id="1.25.40.150">
    <property type="entry name" value="V-type ATPase, subunit H, C-terminal domain"/>
    <property type="match status" value="1"/>
</dbReference>
<evidence type="ECO:0000256" key="6">
    <source>
        <dbReference type="PROSITE-ProRule" id="PRU00259"/>
    </source>
</evidence>
<dbReference type="PANTHER" id="PTHR10698">
    <property type="entry name" value="V-TYPE PROTON ATPASE SUBUNIT H"/>
    <property type="match status" value="1"/>
</dbReference>
<evidence type="ECO:0000313" key="8">
    <source>
        <dbReference type="EMBL" id="KAK5576999.1"/>
    </source>
</evidence>
<reference evidence="8 9" key="1">
    <citation type="submission" date="2023-11" db="EMBL/GenBank/DDBJ databases">
        <title>Dfirmibasis_genome.</title>
        <authorList>
            <person name="Edelbroek B."/>
            <person name="Kjellin J."/>
            <person name="Jerlstrom-Hultqvist J."/>
            <person name="Soderbom F."/>
        </authorList>
    </citation>
    <scope>NUCLEOTIDE SEQUENCE [LARGE SCALE GENOMIC DNA]</scope>
    <source>
        <strain evidence="8 9">TNS-C-14</strain>
    </source>
</reference>